<feature type="binding site" evidence="4">
    <location>
        <position position="92"/>
    </location>
    <ligand>
        <name>Zn(2+)</name>
        <dbReference type="ChEBI" id="CHEBI:29105"/>
    </ligand>
</feature>
<dbReference type="Pfam" id="PF13242">
    <property type="entry name" value="Hydrolase_like"/>
    <property type="match status" value="1"/>
</dbReference>
<keyword evidence="6" id="KW-1185">Reference proteome</keyword>
<dbReference type="Proteomes" id="UP000277811">
    <property type="component" value="Unassembled WGS sequence"/>
</dbReference>
<keyword evidence="4" id="KW-0460">Magnesium</keyword>
<dbReference type="SUPFAM" id="SSF56784">
    <property type="entry name" value="HAD-like"/>
    <property type="match status" value="1"/>
</dbReference>
<feature type="binding site" evidence="4">
    <location>
        <position position="84"/>
    </location>
    <ligand>
        <name>Zn(2+)</name>
        <dbReference type="ChEBI" id="CHEBI:29105"/>
    </ligand>
</feature>
<keyword evidence="1" id="KW-0119">Carbohydrate metabolism</keyword>
<gene>
    <name evidence="5" type="ORF">LUCI_0829</name>
</gene>
<feature type="site" description="Stabilizes the phosphoryl group" evidence="3">
    <location>
        <position position="52"/>
    </location>
</feature>
<dbReference type="Gene3D" id="3.40.50.1000">
    <property type="entry name" value="HAD superfamily/HAD-like"/>
    <property type="match status" value="1"/>
</dbReference>
<feature type="active site" description="Nucleophile" evidence="2">
    <location>
        <position position="11"/>
    </location>
</feature>
<comment type="cofactor">
    <cofactor evidence="4">
        <name>Mg(2+)</name>
        <dbReference type="ChEBI" id="CHEBI:18420"/>
    </cofactor>
</comment>
<evidence type="ECO:0000256" key="4">
    <source>
        <dbReference type="PIRSR" id="PIRSR004682-4"/>
    </source>
</evidence>
<feature type="binding site" evidence="4">
    <location>
        <position position="11"/>
    </location>
    <ligand>
        <name>Mg(2+)</name>
        <dbReference type="ChEBI" id="CHEBI:18420"/>
    </ligand>
</feature>
<comment type="subcellular location">
    <subcellularLocation>
        <location evidence="1">Cytoplasm</location>
    </subcellularLocation>
</comment>
<evidence type="ECO:0000256" key="2">
    <source>
        <dbReference type="PIRSR" id="PIRSR004682-1"/>
    </source>
</evidence>
<dbReference type="EC" id="3.1.3.-" evidence="1"/>
<dbReference type="OrthoDB" id="9801899at2"/>
<feature type="site" description="Contributes to substrate recognition" evidence="3">
    <location>
        <position position="93"/>
    </location>
</feature>
<evidence type="ECO:0000256" key="1">
    <source>
        <dbReference type="PIRNR" id="PIRNR004682"/>
    </source>
</evidence>
<feature type="binding site" evidence="4">
    <location>
        <position position="90"/>
    </location>
    <ligand>
        <name>Zn(2+)</name>
        <dbReference type="ChEBI" id="CHEBI:29105"/>
    </ligand>
</feature>
<proteinExistence type="inferred from homology"/>
<dbReference type="NCBIfam" id="TIGR01662">
    <property type="entry name" value="HAD-SF-IIIA"/>
    <property type="match status" value="1"/>
</dbReference>
<evidence type="ECO:0000313" key="5">
    <source>
        <dbReference type="EMBL" id="VBB05619.1"/>
    </source>
</evidence>
<accession>A0A498R370</accession>
<dbReference type="GO" id="GO:0005975">
    <property type="term" value="P:carbohydrate metabolic process"/>
    <property type="evidence" value="ECO:0007669"/>
    <property type="project" value="InterPro"/>
</dbReference>
<dbReference type="RefSeq" id="WP_122626601.1">
    <property type="nucleotide sequence ID" value="NZ_UPPP01000057.1"/>
</dbReference>
<dbReference type="GO" id="GO:0046872">
    <property type="term" value="F:metal ion binding"/>
    <property type="evidence" value="ECO:0007669"/>
    <property type="project" value="UniProtKB-KW"/>
</dbReference>
<dbReference type="NCBIfam" id="NF005264">
    <property type="entry name" value="PRK06769.1"/>
    <property type="match status" value="1"/>
</dbReference>
<protein>
    <recommendedName>
        <fullName evidence="1">D,D-heptose 1,7-bisphosphate phosphatase</fullName>
        <ecNumber evidence="1">3.1.3.-</ecNumber>
    </recommendedName>
</protein>
<dbReference type="InterPro" id="IPR023214">
    <property type="entry name" value="HAD_sf"/>
</dbReference>
<dbReference type="GO" id="GO:0005737">
    <property type="term" value="C:cytoplasm"/>
    <property type="evidence" value="ECO:0007669"/>
    <property type="project" value="UniProtKB-SubCell"/>
</dbReference>
<dbReference type="InterPro" id="IPR004446">
    <property type="entry name" value="Heptose_bisP_phosphatase"/>
</dbReference>
<dbReference type="AlphaFoldDB" id="A0A498R370"/>
<evidence type="ECO:0000256" key="3">
    <source>
        <dbReference type="PIRSR" id="PIRSR004682-3"/>
    </source>
</evidence>
<comment type="similarity">
    <text evidence="1">Belongs to the gmhB family.</text>
</comment>
<feature type="binding site" evidence="4">
    <location>
        <position position="13"/>
    </location>
    <ligand>
        <name>Mg(2+)</name>
        <dbReference type="ChEBI" id="CHEBI:18420"/>
    </ligand>
</feature>
<keyword evidence="4" id="KW-0479">Metal-binding</keyword>
<dbReference type="PANTHER" id="PTHR42891:SF1">
    <property type="entry name" value="D-GLYCERO-BETA-D-MANNO-HEPTOSE-1,7-BISPHOSPHATE 7-PHOSPHATASE"/>
    <property type="match status" value="1"/>
</dbReference>
<comment type="cofactor">
    <cofactor evidence="4">
        <name>Zn(2+)</name>
        <dbReference type="ChEBI" id="CHEBI:29105"/>
    </cofactor>
</comment>
<reference evidence="5 6" key="1">
    <citation type="submission" date="2018-06" db="EMBL/GenBank/DDBJ databases">
        <authorList>
            <person name="Strepis N."/>
        </authorList>
    </citation>
    <scope>NUCLEOTIDE SEQUENCE [LARGE SCALE GENOMIC DNA]</scope>
    <source>
        <strain evidence="5">LUCI</strain>
    </source>
</reference>
<dbReference type="EMBL" id="UPPP01000057">
    <property type="protein sequence ID" value="VBB05619.1"/>
    <property type="molecule type" value="Genomic_DNA"/>
</dbReference>
<name>A0A498R370_9FIRM</name>
<keyword evidence="4" id="KW-0862">Zinc</keyword>
<dbReference type="InterPro" id="IPR006549">
    <property type="entry name" value="HAD-SF_hydro_IIIA"/>
</dbReference>
<sequence>MKNIIQAVFIDRDGTIGGDGEVIYPGEFTLYPFTKNAFKLLKKENIKIFAFTNQPGISLGNSTEDRFVKELLDFGLEDAYICPHTPEQCCMCRKPEAGLLLKAAVKHGLDLSRCAVIGDRLTDMLAADKVHARKILVMTGVGKESVREYQDKLLKIELDYIAANLLGAVEWILE</sequence>
<feature type="binding site" evidence="4">
    <location>
        <position position="119"/>
    </location>
    <ligand>
        <name>Mg(2+)</name>
        <dbReference type="ChEBI" id="CHEBI:18420"/>
    </ligand>
</feature>
<dbReference type="GO" id="GO:0016791">
    <property type="term" value="F:phosphatase activity"/>
    <property type="evidence" value="ECO:0007669"/>
    <property type="project" value="InterPro"/>
</dbReference>
<organism evidence="5 6">
    <name type="scientific">Lucifera butyrica</name>
    <dbReference type="NCBI Taxonomy" id="1351585"/>
    <lineage>
        <taxon>Bacteria</taxon>
        <taxon>Bacillati</taxon>
        <taxon>Bacillota</taxon>
        <taxon>Negativicutes</taxon>
        <taxon>Veillonellales</taxon>
        <taxon>Veillonellaceae</taxon>
        <taxon>Lucifera</taxon>
    </lineage>
</organism>
<dbReference type="PIRSF" id="PIRSF004682">
    <property type="entry name" value="GmhB"/>
    <property type="match status" value="1"/>
</dbReference>
<feature type="active site" description="Proton donor" evidence="2">
    <location>
        <position position="13"/>
    </location>
</feature>
<dbReference type="PANTHER" id="PTHR42891">
    <property type="entry name" value="D-GLYCERO-BETA-D-MANNO-HEPTOSE-1,7-BISPHOSPHATE 7-PHOSPHATASE"/>
    <property type="match status" value="1"/>
</dbReference>
<evidence type="ECO:0000313" key="6">
    <source>
        <dbReference type="Proteomes" id="UP000277811"/>
    </source>
</evidence>
<feature type="site" description="Stabilizes the phosphoryl group" evidence="3">
    <location>
        <position position="94"/>
    </location>
</feature>
<feature type="binding site" evidence="4">
    <location>
        <position position="82"/>
    </location>
    <ligand>
        <name>Zn(2+)</name>
        <dbReference type="ChEBI" id="CHEBI:29105"/>
    </ligand>
</feature>
<keyword evidence="1" id="KW-0378">Hydrolase</keyword>
<keyword evidence="1" id="KW-0963">Cytoplasm</keyword>
<dbReference type="InterPro" id="IPR036412">
    <property type="entry name" value="HAD-like_sf"/>
</dbReference>